<evidence type="ECO:0000313" key="3">
    <source>
        <dbReference type="EMBL" id="KOO35513.1"/>
    </source>
</evidence>
<dbReference type="EMBL" id="JWZX01000838">
    <property type="protein sequence ID" value="KOO35513.1"/>
    <property type="molecule type" value="Genomic_DNA"/>
</dbReference>
<dbReference type="InterPro" id="IPR003323">
    <property type="entry name" value="OTU_dom"/>
</dbReference>
<keyword evidence="4" id="KW-1185">Reference proteome</keyword>
<dbReference type="Gene3D" id="3.90.70.80">
    <property type="match status" value="1"/>
</dbReference>
<protein>
    <recommendedName>
        <fullName evidence="2">OTU domain-containing protein</fullName>
    </recommendedName>
</protein>
<dbReference type="AlphaFoldDB" id="A0A0M0KAT3"/>
<feature type="compositionally biased region" description="Low complexity" evidence="1">
    <location>
        <begin position="319"/>
        <end position="328"/>
    </location>
</feature>
<name>A0A0M0KAT3_9EUKA</name>
<dbReference type="GO" id="GO:0016579">
    <property type="term" value="P:protein deubiquitination"/>
    <property type="evidence" value="ECO:0007669"/>
    <property type="project" value="TreeGrafter"/>
</dbReference>
<dbReference type="CDD" id="cd22744">
    <property type="entry name" value="OTU"/>
    <property type="match status" value="1"/>
</dbReference>
<dbReference type="InterPro" id="IPR050704">
    <property type="entry name" value="Peptidase_C85-like"/>
</dbReference>
<dbReference type="SUPFAM" id="SSF54001">
    <property type="entry name" value="Cysteine proteinases"/>
    <property type="match status" value="1"/>
</dbReference>
<dbReference type="PANTHER" id="PTHR12419">
    <property type="entry name" value="OTU DOMAIN CONTAINING PROTEIN"/>
    <property type="match status" value="1"/>
</dbReference>
<evidence type="ECO:0000256" key="1">
    <source>
        <dbReference type="SAM" id="MobiDB-lite"/>
    </source>
</evidence>
<feature type="compositionally biased region" description="Basic and acidic residues" evidence="1">
    <location>
        <begin position="223"/>
        <end position="233"/>
    </location>
</feature>
<reference evidence="4" key="1">
    <citation type="journal article" date="2015" name="PLoS Genet.">
        <title>Genome Sequence and Transcriptome Analyses of Chrysochromulina tobin: Metabolic Tools for Enhanced Algal Fitness in the Prominent Order Prymnesiales (Haptophyceae).</title>
        <authorList>
            <person name="Hovde B.T."/>
            <person name="Deodato C.R."/>
            <person name="Hunsperger H.M."/>
            <person name="Ryken S.A."/>
            <person name="Yost W."/>
            <person name="Jha R.K."/>
            <person name="Patterson J."/>
            <person name="Monnat R.J. Jr."/>
            <person name="Barlow S.B."/>
            <person name="Starkenburg S.R."/>
            <person name="Cattolico R.A."/>
        </authorList>
    </citation>
    <scope>NUCLEOTIDE SEQUENCE</scope>
    <source>
        <strain evidence="4">CCMP291</strain>
    </source>
</reference>
<dbReference type="InterPro" id="IPR038765">
    <property type="entry name" value="Papain-like_cys_pep_sf"/>
</dbReference>
<dbReference type="PROSITE" id="PS50802">
    <property type="entry name" value="OTU"/>
    <property type="match status" value="1"/>
</dbReference>
<feature type="compositionally biased region" description="Basic and acidic residues" evidence="1">
    <location>
        <begin position="242"/>
        <end position="291"/>
    </location>
</feature>
<accession>A0A0M0KAT3</accession>
<dbReference type="OrthoDB" id="415023at2759"/>
<gene>
    <name evidence="3" type="ORF">Ctob_016625</name>
</gene>
<feature type="domain" description="OTU" evidence="2">
    <location>
        <begin position="29"/>
        <end position="159"/>
    </location>
</feature>
<feature type="compositionally biased region" description="Basic and acidic residues" evidence="1">
    <location>
        <begin position="342"/>
        <end position="351"/>
    </location>
</feature>
<evidence type="ECO:0000313" key="4">
    <source>
        <dbReference type="Proteomes" id="UP000037460"/>
    </source>
</evidence>
<feature type="region of interest" description="Disordered" evidence="1">
    <location>
        <begin position="223"/>
        <end position="374"/>
    </location>
</feature>
<proteinExistence type="predicted"/>
<sequence length="374" mass="42095">MEMRQRSTTSPTTVIIDHDIKPRADTFTGKPKRVDKDGACLFSSLGGQHAKKLVREALGDWLKKNPHFPFYTTTLAQYVLDETGEVWSVYCARMQSDRTWGGLPELVAASQVWRRVVRVFESIGDGLFHLRAVLGEEGSSTAPIDLVLDSNHFDMLTEVRPLQTNPPETITQGGTVKFETIDPIATFAKYSTSAPSVETKTRKALADRQVLDDLTARKELKQLEERKARERHTMHMKLIKRRTSEPVAEPKTERKLPEPPAERKAPEPSTEPEFKRKTAEPPAEPKNERNAPEPPAESEIERKTPEPPAEPEIERKAPEQPAEQPAEPKTARKVPEQPTEPKAPKDLDARKTPKYHSTRAVRQGQLARGLSEDS</sequence>
<dbReference type="GO" id="GO:0004843">
    <property type="term" value="F:cysteine-type deubiquitinase activity"/>
    <property type="evidence" value="ECO:0007669"/>
    <property type="project" value="TreeGrafter"/>
</dbReference>
<organism evidence="3 4">
    <name type="scientific">Chrysochromulina tobinii</name>
    <dbReference type="NCBI Taxonomy" id="1460289"/>
    <lineage>
        <taxon>Eukaryota</taxon>
        <taxon>Haptista</taxon>
        <taxon>Haptophyta</taxon>
        <taxon>Prymnesiophyceae</taxon>
        <taxon>Prymnesiales</taxon>
        <taxon>Chrysochromulinaceae</taxon>
        <taxon>Chrysochromulina</taxon>
    </lineage>
</organism>
<dbReference type="Proteomes" id="UP000037460">
    <property type="component" value="Unassembled WGS sequence"/>
</dbReference>
<comment type="caution">
    <text evidence="3">The sequence shown here is derived from an EMBL/GenBank/DDBJ whole genome shotgun (WGS) entry which is preliminary data.</text>
</comment>
<dbReference type="PANTHER" id="PTHR12419:SF7">
    <property type="entry name" value="OTU DOMAIN-CONTAINING PROTEIN 3"/>
    <property type="match status" value="1"/>
</dbReference>
<evidence type="ECO:0000259" key="2">
    <source>
        <dbReference type="PROSITE" id="PS50802"/>
    </source>
</evidence>